<reference evidence="2" key="1">
    <citation type="submission" date="2020-12" db="EMBL/GenBank/DDBJ databases">
        <title>Metabolic potential, ecology and presence of endohyphal bacteria is reflected in genomic diversity of Mucoromycotina.</title>
        <authorList>
            <person name="Muszewska A."/>
            <person name="Okrasinska A."/>
            <person name="Steczkiewicz K."/>
            <person name="Drgas O."/>
            <person name="Orlowska M."/>
            <person name="Perlinska-Lenart U."/>
            <person name="Aleksandrzak-Piekarczyk T."/>
            <person name="Szatraj K."/>
            <person name="Zielenkiewicz U."/>
            <person name="Pilsyk S."/>
            <person name="Malc E."/>
            <person name="Mieczkowski P."/>
            <person name="Kruszewska J.S."/>
            <person name="Biernat P."/>
            <person name="Pawlowska J."/>
        </authorList>
    </citation>
    <scope>NUCLEOTIDE SEQUENCE</scope>
    <source>
        <strain evidence="2">CBS 226.32</strain>
    </source>
</reference>
<feature type="transmembrane region" description="Helical" evidence="1">
    <location>
        <begin position="75"/>
        <end position="98"/>
    </location>
</feature>
<keyword evidence="3" id="KW-1185">Reference proteome</keyword>
<keyword evidence="1" id="KW-1133">Transmembrane helix</keyword>
<name>A0A8H7QLQ1_9FUNG</name>
<keyword evidence="1" id="KW-0472">Membrane</keyword>
<evidence type="ECO:0000313" key="2">
    <source>
        <dbReference type="EMBL" id="KAG2194943.1"/>
    </source>
</evidence>
<keyword evidence="1" id="KW-0812">Transmembrane</keyword>
<sequence>MFPGNEDLNTFVTEVNSPTLQAFASNRVEQIAQWTIDQSCNTDAEIFNLWHKRFVKSLAIFRPETQIKKQTMSKIWTIIATLKTKMVSMGAFWIAFFFF</sequence>
<dbReference type="EMBL" id="JAEPRC010000555">
    <property type="protein sequence ID" value="KAG2194943.1"/>
    <property type="molecule type" value="Genomic_DNA"/>
</dbReference>
<evidence type="ECO:0000313" key="3">
    <source>
        <dbReference type="Proteomes" id="UP000650833"/>
    </source>
</evidence>
<accession>A0A8H7QLQ1</accession>
<evidence type="ECO:0000256" key="1">
    <source>
        <dbReference type="SAM" id="Phobius"/>
    </source>
</evidence>
<comment type="caution">
    <text evidence="2">The sequence shown here is derived from an EMBL/GenBank/DDBJ whole genome shotgun (WGS) entry which is preliminary data.</text>
</comment>
<dbReference type="OrthoDB" id="2271848at2759"/>
<protein>
    <submittedName>
        <fullName evidence="2">Uncharacterized protein</fullName>
    </submittedName>
</protein>
<gene>
    <name evidence="2" type="ORF">INT46_003062</name>
</gene>
<organism evidence="2 3">
    <name type="scientific">Mucor plumbeus</name>
    <dbReference type="NCBI Taxonomy" id="97098"/>
    <lineage>
        <taxon>Eukaryota</taxon>
        <taxon>Fungi</taxon>
        <taxon>Fungi incertae sedis</taxon>
        <taxon>Mucoromycota</taxon>
        <taxon>Mucoromycotina</taxon>
        <taxon>Mucoromycetes</taxon>
        <taxon>Mucorales</taxon>
        <taxon>Mucorineae</taxon>
        <taxon>Mucoraceae</taxon>
        <taxon>Mucor</taxon>
    </lineage>
</organism>
<dbReference type="Proteomes" id="UP000650833">
    <property type="component" value="Unassembled WGS sequence"/>
</dbReference>
<feature type="non-terminal residue" evidence="2">
    <location>
        <position position="1"/>
    </location>
</feature>
<proteinExistence type="predicted"/>
<dbReference type="AlphaFoldDB" id="A0A8H7QLQ1"/>